<organism evidence="11 12">
    <name type="scientific">Digitaria exilis</name>
    <dbReference type="NCBI Taxonomy" id="1010633"/>
    <lineage>
        <taxon>Eukaryota</taxon>
        <taxon>Viridiplantae</taxon>
        <taxon>Streptophyta</taxon>
        <taxon>Embryophyta</taxon>
        <taxon>Tracheophyta</taxon>
        <taxon>Spermatophyta</taxon>
        <taxon>Magnoliopsida</taxon>
        <taxon>Liliopsida</taxon>
        <taxon>Poales</taxon>
        <taxon>Poaceae</taxon>
        <taxon>PACMAD clade</taxon>
        <taxon>Panicoideae</taxon>
        <taxon>Panicodae</taxon>
        <taxon>Paniceae</taxon>
        <taxon>Anthephorinae</taxon>
        <taxon>Digitaria</taxon>
    </lineage>
</organism>
<evidence type="ECO:0000256" key="5">
    <source>
        <dbReference type="ARBA" id="ARBA00022692"/>
    </source>
</evidence>
<dbReference type="Gramene" id="Dexi8A01G0003110.1">
    <property type="protein sequence ID" value="Dexi8A01G0003110.1:cds"/>
    <property type="gene ID" value="Dexi8A01G0003110"/>
</dbReference>
<keyword evidence="3" id="KW-0328">Glycosyltransferase</keyword>
<dbReference type="Proteomes" id="UP000636709">
    <property type="component" value="Unassembled WGS sequence"/>
</dbReference>
<keyword evidence="12" id="KW-1185">Reference proteome</keyword>
<comment type="subcellular location">
    <subcellularLocation>
        <location evidence="1">Golgi apparatus membrane</location>
        <topology evidence="1">Single-pass type II membrane protein</topology>
    </subcellularLocation>
</comment>
<evidence type="ECO:0000256" key="3">
    <source>
        <dbReference type="ARBA" id="ARBA00022676"/>
    </source>
</evidence>
<evidence type="ECO:0000256" key="8">
    <source>
        <dbReference type="ARBA" id="ARBA00023034"/>
    </source>
</evidence>
<evidence type="ECO:0000256" key="2">
    <source>
        <dbReference type="ARBA" id="ARBA00006003"/>
    </source>
</evidence>
<dbReference type="Gene3D" id="3.90.1480.20">
    <property type="entry name" value="Glycosyl transferase family 29"/>
    <property type="match status" value="1"/>
</dbReference>
<dbReference type="Pfam" id="PF00777">
    <property type="entry name" value="Glyco_transf_29"/>
    <property type="match status" value="1"/>
</dbReference>
<dbReference type="InterPro" id="IPR001675">
    <property type="entry name" value="Glyco_trans_29"/>
</dbReference>
<keyword evidence="8" id="KW-0333">Golgi apparatus</keyword>
<reference evidence="11" key="1">
    <citation type="submission" date="2020-07" db="EMBL/GenBank/DDBJ databases">
        <title>Genome sequence and genetic diversity analysis of an under-domesticated orphan crop, white fonio (Digitaria exilis).</title>
        <authorList>
            <person name="Bennetzen J.L."/>
            <person name="Chen S."/>
            <person name="Ma X."/>
            <person name="Wang X."/>
            <person name="Yssel A.E.J."/>
            <person name="Chaluvadi S.R."/>
            <person name="Johnson M."/>
            <person name="Gangashetty P."/>
            <person name="Hamidou F."/>
            <person name="Sanogo M.D."/>
            <person name="Zwaenepoel A."/>
            <person name="Wallace J."/>
            <person name="Van De Peer Y."/>
            <person name="Van Deynze A."/>
        </authorList>
    </citation>
    <scope>NUCLEOTIDE SEQUENCE</scope>
    <source>
        <tissue evidence="11">Leaves</tissue>
    </source>
</reference>
<dbReference type="GO" id="GO:0000139">
    <property type="term" value="C:Golgi membrane"/>
    <property type="evidence" value="ECO:0007669"/>
    <property type="project" value="UniProtKB-SubCell"/>
</dbReference>
<dbReference type="PANTHER" id="PTHR46779:SF5">
    <property type="entry name" value="BETA-16-GALACTOSYLTRANSFERASE GALT29A"/>
    <property type="match status" value="1"/>
</dbReference>
<keyword evidence="7" id="KW-1133">Transmembrane helix</keyword>
<evidence type="ECO:0000313" key="12">
    <source>
        <dbReference type="Proteomes" id="UP000636709"/>
    </source>
</evidence>
<sequence>MMKLRHLPPVLFLLFFTLSLPSLTYRHRHLLLLPRAPSSSQQHRAGDDALLRRLASIDAGGDQVLADAAALLANASISSFSHSPGGHNGHRLLLIRLPCSSSYTGDNDTTTASCRRRRQITTVSTLRVPSDMLPNDTSLLAAFRSSLRSFLRSRHRISDDPNTIAGVMHDLPTLLGNRRRFPTCAVVGNSGILLNSGRGAQIDAHDFIIRLNNAPASAGFVSDVGAKTSLTLGNSFVLRRCFVPSASTTPGCNCHPYGRSVPLTMYVSQPVHLLDAIACAATATATSPFLLRLTDPRLDVLCARIAKYYSLRRFVAADTGEGWEGWRRGDGRGGRMHFHYSSGLEAVVMALGACEEVSMFGFGKKEAARHHYHTGRKKETEVHDYEAEYEFYRELQERPEMVPFLDEVPGFKLPPVRQYW</sequence>
<dbReference type="CDD" id="cd19952">
    <property type="entry name" value="GT29"/>
    <property type="match status" value="1"/>
</dbReference>
<dbReference type="AlphaFoldDB" id="A0A835A4R6"/>
<evidence type="ECO:0000256" key="6">
    <source>
        <dbReference type="ARBA" id="ARBA00022968"/>
    </source>
</evidence>
<keyword evidence="6" id="KW-0735">Signal-anchor</keyword>
<comment type="similarity">
    <text evidence="2">Belongs to the glycosyltransferase 29 family.</text>
</comment>
<keyword evidence="9" id="KW-0472">Membrane</keyword>
<keyword evidence="5" id="KW-0812">Transmembrane</keyword>
<evidence type="ECO:0000256" key="1">
    <source>
        <dbReference type="ARBA" id="ARBA00004323"/>
    </source>
</evidence>
<keyword evidence="10" id="KW-0325">Glycoprotein</keyword>
<evidence type="ECO:0000256" key="7">
    <source>
        <dbReference type="ARBA" id="ARBA00022989"/>
    </source>
</evidence>
<dbReference type="EMBL" id="JACEFO010003304">
    <property type="protein sequence ID" value="KAF8641855.1"/>
    <property type="molecule type" value="Genomic_DNA"/>
</dbReference>
<dbReference type="GO" id="GO:0008373">
    <property type="term" value="F:sialyltransferase activity"/>
    <property type="evidence" value="ECO:0007669"/>
    <property type="project" value="InterPro"/>
</dbReference>
<dbReference type="OrthoDB" id="10264956at2759"/>
<proteinExistence type="inferred from homology"/>
<evidence type="ECO:0000256" key="4">
    <source>
        <dbReference type="ARBA" id="ARBA00022679"/>
    </source>
</evidence>
<gene>
    <name evidence="11" type="ORF">HU200_067556</name>
</gene>
<keyword evidence="4" id="KW-0808">Transferase</keyword>
<dbReference type="PANTHER" id="PTHR46779">
    <property type="entry name" value="BETA-1,6-GALACTOSYLTRANSFERASE GALT29A"/>
    <property type="match status" value="1"/>
</dbReference>
<evidence type="ECO:0000256" key="9">
    <source>
        <dbReference type="ARBA" id="ARBA00023136"/>
    </source>
</evidence>
<name>A0A835A4R6_9POAL</name>
<evidence type="ECO:0000313" key="11">
    <source>
        <dbReference type="EMBL" id="KAF8641855.1"/>
    </source>
</evidence>
<evidence type="ECO:0000256" key="10">
    <source>
        <dbReference type="ARBA" id="ARBA00023180"/>
    </source>
</evidence>
<accession>A0A835A4R6</accession>
<comment type="caution">
    <text evidence="11">The sequence shown here is derived from an EMBL/GenBank/DDBJ whole genome shotgun (WGS) entry which is preliminary data.</text>
</comment>
<dbReference type="InterPro" id="IPR038578">
    <property type="entry name" value="GT29-like_sf"/>
</dbReference>
<protein>
    <submittedName>
        <fullName evidence="11">Uncharacterized protein</fullName>
    </submittedName>
</protein>